<evidence type="ECO:0000313" key="2">
    <source>
        <dbReference type="Proteomes" id="UP000249056"/>
    </source>
</evidence>
<reference evidence="1 2" key="1">
    <citation type="submission" date="2018-06" db="EMBL/GenBank/DDBJ databases">
        <title>Genome Sequence of the Brown Rot Fungal Pathogen Monilinia fructigena.</title>
        <authorList>
            <person name="Landi L."/>
            <person name="De Miccolis Angelini R.M."/>
            <person name="Pollastro S."/>
            <person name="Abate D."/>
            <person name="Faretra F."/>
            <person name="Romanazzi G."/>
        </authorList>
    </citation>
    <scope>NUCLEOTIDE SEQUENCE [LARGE SCALE GENOMIC DNA]</scope>
    <source>
        <strain evidence="1 2">Mfrg269</strain>
    </source>
</reference>
<organism evidence="1 2">
    <name type="scientific">Monilinia fructigena</name>
    <dbReference type="NCBI Taxonomy" id="38457"/>
    <lineage>
        <taxon>Eukaryota</taxon>
        <taxon>Fungi</taxon>
        <taxon>Dikarya</taxon>
        <taxon>Ascomycota</taxon>
        <taxon>Pezizomycotina</taxon>
        <taxon>Leotiomycetes</taxon>
        <taxon>Helotiales</taxon>
        <taxon>Sclerotiniaceae</taxon>
        <taxon>Monilinia</taxon>
    </lineage>
</organism>
<dbReference type="AlphaFoldDB" id="A0A395INY3"/>
<proteinExistence type="predicted"/>
<gene>
    <name evidence="1" type="ORF">DID88_002486</name>
</gene>
<protein>
    <submittedName>
        <fullName evidence="1">Uncharacterized protein</fullName>
    </submittedName>
</protein>
<keyword evidence="2" id="KW-1185">Reference proteome</keyword>
<sequence length="91" mass="10655">MPFLDLFPKRLQEPPFVHDQNSRRRLRIRFLAQHRHLRSLAHVFVPENHIPSLKMAAKVVKGAELSVMKQGQAVVNVQTEYSDQFSVNFLY</sequence>
<accession>A0A395INY3</accession>
<comment type="caution">
    <text evidence="1">The sequence shown here is derived from an EMBL/GenBank/DDBJ whole genome shotgun (WGS) entry which is preliminary data.</text>
</comment>
<evidence type="ECO:0000313" key="1">
    <source>
        <dbReference type="EMBL" id="RAL61997.1"/>
    </source>
</evidence>
<dbReference type="Proteomes" id="UP000249056">
    <property type="component" value="Unassembled WGS sequence"/>
</dbReference>
<name>A0A395INY3_9HELO</name>
<dbReference type="EMBL" id="QKRW01000027">
    <property type="protein sequence ID" value="RAL61997.1"/>
    <property type="molecule type" value="Genomic_DNA"/>
</dbReference>